<proteinExistence type="predicted"/>
<accession>A0AAJ1NGK7</accession>
<reference evidence="1" key="1">
    <citation type="submission" date="2022-01" db="EMBL/GenBank/DDBJ databases">
        <title>Genetic Characterization of Carbapenem-resistant Citrobacter spp. from China: a multicenter study.</title>
        <authorList>
            <person name="Ye L."/>
        </authorList>
    </citation>
    <scope>NUCLEOTIDE SEQUENCE</scope>
    <source>
        <strain evidence="1">IR5464</strain>
    </source>
</reference>
<sequence length="120" mass="13091">MSSVANWSYTATATIWRKLEGNDEYGDPRGYKPPEQILCDYEGGLSKRIGSLGAEIVVKNTVWTEFALASAGDYLLIGESTESDPIAAGADEVRQVIQYADTFERIADDYAILTGVGYGR</sequence>
<evidence type="ECO:0000313" key="2">
    <source>
        <dbReference type="Proteomes" id="UP001147046"/>
    </source>
</evidence>
<evidence type="ECO:0000313" key="1">
    <source>
        <dbReference type="EMBL" id="MDE9625416.1"/>
    </source>
</evidence>
<dbReference type="EMBL" id="JAKIHV010000015">
    <property type="protein sequence ID" value="MDE9625416.1"/>
    <property type="molecule type" value="Genomic_DNA"/>
</dbReference>
<name>A0AAJ1NGK7_9ENTR</name>
<comment type="caution">
    <text evidence="1">The sequence shown here is derived from an EMBL/GenBank/DDBJ whole genome shotgun (WGS) entry which is preliminary data.</text>
</comment>
<protein>
    <submittedName>
        <fullName evidence="1">Uncharacterized protein</fullName>
    </submittedName>
</protein>
<organism evidence="1 2">
    <name type="scientific">Citrobacter portucalensis</name>
    <dbReference type="NCBI Taxonomy" id="1639133"/>
    <lineage>
        <taxon>Bacteria</taxon>
        <taxon>Pseudomonadati</taxon>
        <taxon>Pseudomonadota</taxon>
        <taxon>Gammaproteobacteria</taxon>
        <taxon>Enterobacterales</taxon>
        <taxon>Enterobacteriaceae</taxon>
        <taxon>Citrobacter</taxon>
        <taxon>Citrobacter freundii complex</taxon>
    </lineage>
</organism>
<gene>
    <name evidence="1" type="ORF">L2102_19060</name>
</gene>
<dbReference type="Proteomes" id="UP001147046">
    <property type="component" value="Unassembled WGS sequence"/>
</dbReference>
<dbReference type="AlphaFoldDB" id="A0AAJ1NGK7"/>
<dbReference type="RefSeq" id="WP_100272361.1">
    <property type="nucleotide sequence ID" value="NZ_JAJPGD010000046.1"/>
</dbReference>